<evidence type="ECO:0000256" key="2">
    <source>
        <dbReference type="ARBA" id="ARBA00023157"/>
    </source>
</evidence>
<feature type="signal peptide" evidence="3">
    <location>
        <begin position="1"/>
        <end position="22"/>
    </location>
</feature>
<dbReference type="Proteomes" id="UP001431783">
    <property type="component" value="Unassembled WGS sequence"/>
</dbReference>
<evidence type="ECO:0000313" key="6">
    <source>
        <dbReference type="Proteomes" id="UP001431783"/>
    </source>
</evidence>
<dbReference type="PANTHER" id="PTHR23259:SF70">
    <property type="entry name" value="ACCESSORY GLAND PROTEIN ACP62F-RELATED"/>
    <property type="match status" value="1"/>
</dbReference>
<evidence type="ECO:0000256" key="1">
    <source>
        <dbReference type="ARBA" id="ARBA00022690"/>
    </source>
</evidence>
<sequence length="144" mass="16347">MLVKIAFIVTIYQIYMVSVATGQCGQNAVWSYAPNPCAPTCEFQHSYCSPSTMPRPQPGCQCRPGYIFANSDRKVCVKHNQCPKICIKPYFFWNDCGSKCPRTCQQKFPRPCQLICEPGCFCQEGFLLDTVNMECVPEENCPEY</sequence>
<name>A0AAW1TLX3_9CUCU</name>
<reference evidence="5 6" key="1">
    <citation type="submission" date="2023-03" db="EMBL/GenBank/DDBJ databases">
        <title>Genome insight into feeding habits of ladybird beetles.</title>
        <authorList>
            <person name="Li H.-S."/>
            <person name="Huang Y.-H."/>
            <person name="Pang H."/>
        </authorList>
    </citation>
    <scope>NUCLEOTIDE SEQUENCE [LARGE SCALE GENOMIC DNA]</scope>
    <source>
        <strain evidence="5">SYSU_2023b</strain>
        <tissue evidence="5">Whole body</tissue>
    </source>
</reference>
<feature type="domain" description="TIL" evidence="4">
    <location>
        <begin position="24"/>
        <end position="82"/>
    </location>
</feature>
<protein>
    <recommendedName>
        <fullName evidence="4">TIL domain-containing protein</fullName>
    </recommendedName>
</protein>
<dbReference type="InterPro" id="IPR002919">
    <property type="entry name" value="TIL_dom"/>
</dbReference>
<dbReference type="Gene3D" id="2.10.25.10">
    <property type="entry name" value="Laminin"/>
    <property type="match status" value="2"/>
</dbReference>
<feature type="chain" id="PRO_5043878485" description="TIL domain-containing protein" evidence="3">
    <location>
        <begin position="23"/>
        <end position="144"/>
    </location>
</feature>
<dbReference type="EMBL" id="JARQZJ010000011">
    <property type="protein sequence ID" value="KAK9872472.1"/>
    <property type="molecule type" value="Genomic_DNA"/>
</dbReference>
<dbReference type="InterPro" id="IPR051368">
    <property type="entry name" value="SerProtInhib-TIL_Domain"/>
</dbReference>
<keyword evidence="1" id="KW-0646">Protease inhibitor</keyword>
<proteinExistence type="predicted"/>
<dbReference type="Pfam" id="PF01826">
    <property type="entry name" value="TIL"/>
    <property type="match status" value="2"/>
</dbReference>
<dbReference type="InterPro" id="IPR036084">
    <property type="entry name" value="Ser_inhib-like_sf"/>
</dbReference>
<keyword evidence="2" id="KW-1015">Disulfide bond</keyword>
<gene>
    <name evidence="5" type="ORF">WA026_017941</name>
</gene>
<accession>A0AAW1TLX3</accession>
<dbReference type="PANTHER" id="PTHR23259">
    <property type="entry name" value="RIDDLE"/>
    <property type="match status" value="1"/>
</dbReference>
<keyword evidence="6" id="KW-1185">Reference proteome</keyword>
<keyword evidence="3" id="KW-0732">Signal</keyword>
<organism evidence="5 6">
    <name type="scientific">Henosepilachna vigintioctopunctata</name>
    <dbReference type="NCBI Taxonomy" id="420089"/>
    <lineage>
        <taxon>Eukaryota</taxon>
        <taxon>Metazoa</taxon>
        <taxon>Ecdysozoa</taxon>
        <taxon>Arthropoda</taxon>
        <taxon>Hexapoda</taxon>
        <taxon>Insecta</taxon>
        <taxon>Pterygota</taxon>
        <taxon>Neoptera</taxon>
        <taxon>Endopterygota</taxon>
        <taxon>Coleoptera</taxon>
        <taxon>Polyphaga</taxon>
        <taxon>Cucujiformia</taxon>
        <taxon>Coccinelloidea</taxon>
        <taxon>Coccinellidae</taxon>
        <taxon>Epilachninae</taxon>
        <taxon>Epilachnini</taxon>
        <taxon>Henosepilachna</taxon>
    </lineage>
</organism>
<dbReference type="AlphaFoldDB" id="A0AAW1TLX3"/>
<evidence type="ECO:0000313" key="5">
    <source>
        <dbReference type="EMBL" id="KAK9872472.1"/>
    </source>
</evidence>
<dbReference type="GO" id="GO:0030414">
    <property type="term" value="F:peptidase inhibitor activity"/>
    <property type="evidence" value="ECO:0007669"/>
    <property type="project" value="UniProtKB-KW"/>
</dbReference>
<comment type="caution">
    <text evidence="5">The sequence shown here is derived from an EMBL/GenBank/DDBJ whole genome shotgun (WGS) entry which is preliminary data.</text>
</comment>
<evidence type="ECO:0000259" key="4">
    <source>
        <dbReference type="Pfam" id="PF01826"/>
    </source>
</evidence>
<dbReference type="CDD" id="cd19941">
    <property type="entry name" value="TIL"/>
    <property type="match status" value="1"/>
</dbReference>
<evidence type="ECO:0000256" key="3">
    <source>
        <dbReference type="SAM" id="SignalP"/>
    </source>
</evidence>
<feature type="domain" description="TIL" evidence="4">
    <location>
        <begin position="93"/>
        <end position="141"/>
    </location>
</feature>
<dbReference type="SUPFAM" id="SSF57567">
    <property type="entry name" value="Serine protease inhibitors"/>
    <property type="match status" value="2"/>
</dbReference>